<gene>
    <name evidence="3" type="ORF">EK0264_07735</name>
</gene>
<dbReference type="InterPro" id="IPR036661">
    <property type="entry name" value="Luciferase-like_sf"/>
</dbReference>
<dbReference type="Gene3D" id="3.20.20.30">
    <property type="entry name" value="Luciferase-like domain"/>
    <property type="match status" value="1"/>
</dbReference>
<protein>
    <submittedName>
        <fullName evidence="3">LLM class flavin-dependent oxidoreductase</fullName>
    </submittedName>
</protein>
<evidence type="ECO:0000313" key="3">
    <source>
        <dbReference type="EMBL" id="QHC00177.1"/>
    </source>
</evidence>
<dbReference type="InterPro" id="IPR050564">
    <property type="entry name" value="F420-G6PD/mer"/>
</dbReference>
<dbReference type="OrthoDB" id="7816697at2"/>
<dbReference type="AlphaFoldDB" id="A0A7L4YNQ2"/>
<dbReference type="Proteomes" id="UP000463857">
    <property type="component" value="Chromosome"/>
</dbReference>
<keyword evidence="1" id="KW-0560">Oxidoreductase</keyword>
<feature type="domain" description="Luciferase-like" evidence="2">
    <location>
        <begin position="13"/>
        <end position="302"/>
    </location>
</feature>
<organism evidence="3 4">
    <name type="scientific">Epidermidibacterium keratini</name>
    <dbReference type="NCBI Taxonomy" id="1891644"/>
    <lineage>
        <taxon>Bacteria</taxon>
        <taxon>Bacillati</taxon>
        <taxon>Actinomycetota</taxon>
        <taxon>Actinomycetes</taxon>
        <taxon>Sporichthyales</taxon>
        <taxon>Sporichthyaceae</taxon>
        <taxon>Epidermidibacterium</taxon>
    </lineage>
</organism>
<dbReference type="EMBL" id="CP047156">
    <property type="protein sequence ID" value="QHC00177.1"/>
    <property type="molecule type" value="Genomic_DNA"/>
</dbReference>
<dbReference type="PANTHER" id="PTHR43244:SF1">
    <property type="entry name" value="5,10-METHYLENETETRAHYDROMETHANOPTERIN REDUCTASE"/>
    <property type="match status" value="1"/>
</dbReference>
<keyword evidence="4" id="KW-1185">Reference proteome</keyword>
<dbReference type="GO" id="GO:0016705">
    <property type="term" value="F:oxidoreductase activity, acting on paired donors, with incorporation or reduction of molecular oxygen"/>
    <property type="evidence" value="ECO:0007669"/>
    <property type="project" value="InterPro"/>
</dbReference>
<evidence type="ECO:0000313" key="4">
    <source>
        <dbReference type="Proteomes" id="UP000463857"/>
    </source>
</evidence>
<dbReference type="InterPro" id="IPR011251">
    <property type="entry name" value="Luciferase-like_dom"/>
</dbReference>
<evidence type="ECO:0000259" key="2">
    <source>
        <dbReference type="Pfam" id="PF00296"/>
    </source>
</evidence>
<dbReference type="RefSeq" id="WP_159544401.1">
    <property type="nucleotide sequence ID" value="NZ_CP047156.1"/>
</dbReference>
<name>A0A7L4YNQ2_9ACTN</name>
<proteinExistence type="predicted"/>
<accession>A0A7L4YNQ2</accession>
<evidence type="ECO:0000256" key="1">
    <source>
        <dbReference type="ARBA" id="ARBA00023002"/>
    </source>
</evidence>
<dbReference type="PANTHER" id="PTHR43244">
    <property type="match status" value="1"/>
</dbReference>
<dbReference type="KEGG" id="eke:EK0264_07735"/>
<dbReference type="SUPFAM" id="SSF51679">
    <property type="entry name" value="Bacterial luciferase-like"/>
    <property type="match status" value="1"/>
</dbReference>
<dbReference type="Pfam" id="PF00296">
    <property type="entry name" value="Bac_luciferase"/>
    <property type="match status" value="1"/>
</dbReference>
<reference evidence="3 4" key="1">
    <citation type="journal article" date="2018" name="Int. J. Syst. Evol. Microbiol.">
        <title>Epidermidibacterium keratini gen. nov., sp. nov., a member of the family Sporichthyaceae, isolated from keratin epidermis.</title>
        <authorList>
            <person name="Lee D.G."/>
            <person name="Trujillo M.E."/>
            <person name="Kang S."/>
            <person name="Nam J.J."/>
            <person name="Kim Y.J."/>
        </authorList>
    </citation>
    <scope>NUCLEOTIDE SEQUENCE [LARGE SCALE GENOMIC DNA]</scope>
    <source>
        <strain evidence="3 4">EPI-7</strain>
    </source>
</reference>
<dbReference type="InParanoid" id="A0A7L4YNQ2"/>
<sequence length="325" mass="34878">MEISCAFATSMDTPEHIRIAESLGYVRAWAYDSPALYPDVWMMLGQAAERTSEIGLGPGVLVPSLRHPMTNAAAIATLYEMAPQRVCVGIGSGFTGRHAMGKTSMKWRDVERYVRVLRALLAGETTEWEGAKIRMLHGPGFGAPRPIEVPILIGAGGPVGAKVSAAVGDGTFATGGPNPNVTGWQALLKQGTVLADGEDVRSPRVAQAAGHGVAVVFHKLYERAGRETVIAQPGGAEWVERIESLPEDERHLAIHEGHLVALNEHDERVYAQSAELMLESTITGTPQQIRDKLDVLAEQGVTELAYQPAGDDIPGELERFMAAVS</sequence>